<feature type="region of interest" description="Disordered" evidence="1">
    <location>
        <begin position="1"/>
        <end position="64"/>
    </location>
</feature>
<sequence length="64" mass="7246">MNLYRRSAKPRPQADNVRGRRPPPGPEPGEGTNSVQHRPDPKAEPIPDGEHKYVPRSPYRTGNY</sequence>
<comment type="caution">
    <text evidence="2">The sequence shown here is derived from an EMBL/GenBank/DDBJ whole genome shotgun (WGS) entry which is preliminary data.</text>
</comment>
<dbReference type="OrthoDB" id="10001545at2"/>
<dbReference type="EMBL" id="VOBQ01000015">
    <property type="protein sequence ID" value="TWO69395.1"/>
    <property type="molecule type" value="Genomic_DNA"/>
</dbReference>
<organism evidence="2 3">
    <name type="scientific">Caenimonas sedimenti</name>
    <dbReference type="NCBI Taxonomy" id="2596921"/>
    <lineage>
        <taxon>Bacteria</taxon>
        <taxon>Pseudomonadati</taxon>
        <taxon>Pseudomonadota</taxon>
        <taxon>Betaproteobacteria</taxon>
        <taxon>Burkholderiales</taxon>
        <taxon>Comamonadaceae</taxon>
        <taxon>Caenimonas</taxon>
    </lineage>
</organism>
<reference evidence="2 3" key="1">
    <citation type="submission" date="2019-07" db="EMBL/GenBank/DDBJ databases">
        <title>Caenimonas sedimenti sp. nov., isolated from activated sludge.</title>
        <authorList>
            <person name="Xu J."/>
        </authorList>
    </citation>
    <scope>NUCLEOTIDE SEQUENCE [LARGE SCALE GENOMIC DNA]</scope>
    <source>
        <strain evidence="2 3">HX-9-20</strain>
    </source>
</reference>
<feature type="compositionally biased region" description="Basic and acidic residues" evidence="1">
    <location>
        <begin position="37"/>
        <end position="53"/>
    </location>
</feature>
<dbReference type="AlphaFoldDB" id="A0A562ZM42"/>
<accession>A0A562ZM42</accession>
<protein>
    <submittedName>
        <fullName evidence="2">Uncharacterized protein</fullName>
    </submittedName>
</protein>
<keyword evidence="3" id="KW-1185">Reference proteome</keyword>
<evidence type="ECO:0000313" key="2">
    <source>
        <dbReference type="EMBL" id="TWO69395.1"/>
    </source>
</evidence>
<dbReference type="RefSeq" id="WP_145894653.1">
    <property type="nucleotide sequence ID" value="NZ_VOBQ01000015.1"/>
</dbReference>
<proteinExistence type="predicted"/>
<evidence type="ECO:0000256" key="1">
    <source>
        <dbReference type="SAM" id="MobiDB-lite"/>
    </source>
</evidence>
<name>A0A562ZM42_9BURK</name>
<evidence type="ECO:0000313" key="3">
    <source>
        <dbReference type="Proteomes" id="UP000318199"/>
    </source>
</evidence>
<gene>
    <name evidence="2" type="ORF">FN976_19085</name>
</gene>
<dbReference type="Proteomes" id="UP000318199">
    <property type="component" value="Unassembled WGS sequence"/>
</dbReference>